<evidence type="ECO:0000259" key="1">
    <source>
        <dbReference type="Pfam" id="PF22888"/>
    </source>
</evidence>
<gene>
    <name evidence="2" type="ORF">DT065_07755</name>
</gene>
<evidence type="ECO:0000313" key="2">
    <source>
        <dbReference type="EMBL" id="AXF55929.1"/>
    </source>
</evidence>
<dbReference type="InterPro" id="IPR054470">
    <property type="entry name" value="FIMAH_dom"/>
</dbReference>
<dbReference type="EMBL" id="CP031092">
    <property type="protein sequence ID" value="AXF55929.1"/>
    <property type="molecule type" value="Genomic_DNA"/>
</dbReference>
<proteinExistence type="predicted"/>
<keyword evidence="3" id="KW-1185">Reference proteome</keyword>
<dbReference type="AlphaFoldDB" id="A0A345BY98"/>
<dbReference type="OrthoDB" id="384721at2"/>
<dbReference type="KEGG" id="rue:DT065_07755"/>
<organism evidence="2 3">
    <name type="scientific">Salicibibacter kimchii</name>
    <dbReference type="NCBI Taxonomy" id="2099786"/>
    <lineage>
        <taxon>Bacteria</taxon>
        <taxon>Bacillati</taxon>
        <taxon>Bacillota</taxon>
        <taxon>Bacilli</taxon>
        <taxon>Bacillales</taxon>
        <taxon>Bacillaceae</taxon>
        <taxon>Salicibibacter</taxon>
    </lineage>
</organism>
<dbReference type="Proteomes" id="UP000252100">
    <property type="component" value="Chromosome"/>
</dbReference>
<feature type="domain" description="FIMAH" evidence="1">
    <location>
        <begin position="20"/>
        <end position="100"/>
    </location>
</feature>
<name>A0A345BY98_9BACI</name>
<sequence length="103" mass="12279">MFTDYPDRFKDVITEFLDTSYIKTLIQQFDEEGSIEKEETVRSLDLHLTAVGHYEEQDEPHKVVNHVEGFKDLLDYQHSNEWIIDEVFDSLVLQADLLMEKWQ</sequence>
<dbReference type="Pfam" id="PF22888">
    <property type="entry name" value="FIMAH"/>
    <property type="match status" value="1"/>
</dbReference>
<reference evidence="2 3" key="1">
    <citation type="journal article" date="2018" name="J. Microbiol.">
        <title>Salicibibacter kimchii gen. nov., sp. nov., a moderately halophilic and alkalitolerant bacterium in the family Bacillaceae, isolated from kimchi.</title>
        <authorList>
            <person name="Jang J.Y."/>
            <person name="Oh Y.J."/>
            <person name="Lim S.K."/>
            <person name="Park H.K."/>
            <person name="Lee C."/>
            <person name="Kim J.Y."/>
            <person name="Lee M.A."/>
            <person name="Choi H.J."/>
        </authorList>
    </citation>
    <scope>NUCLEOTIDE SEQUENCE [LARGE SCALE GENOMIC DNA]</scope>
    <source>
        <strain evidence="2 3">NKC1-1</strain>
    </source>
</reference>
<dbReference type="RefSeq" id="WP_114372255.1">
    <property type="nucleotide sequence ID" value="NZ_CP031092.1"/>
</dbReference>
<protein>
    <recommendedName>
        <fullName evidence="1">FIMAH domain-containing protein</fullName>
    </recommendedName>
</protein>
<evidence type="ECO:0000313" key="3">
    <source>
        <dbReference type="Proteomes" id="UP000252100"/>
    </source>
</evidence>
<accession>A0A345BY98</accession>